<dbReference type="CDD" id="cd04301">
    <property type="entry name" value="NAT_SF"/>
    <property type="match status" value="1"/>
</dbReference>
<evidence type="ECO:0000313" key="2">
    <source>
        <dbReference type="EMBL" id="GMM62259.1"/>
    </source>
</evidence>
<name>A0ABQ6PAJ7_9SPHN</name>
<accession>A0ABQ6PAJ7</accession>
<evidence type="ECO:0000259" key="1">
    <source>
        <dbReference type="PROSITE" id="PS51186"/>
    </source>
</evidence>
<dbReference type="EMBL" id="BTFW01000001">
    <property type="protein sequence ID" value="GMM62259.1"/>
    <property type="molecule type" value="Genomic_DNA"/>
</dbReference>
<dbReference type="InterPro" id="IPR016181">
    <property type="entry name" value="Acyl_CoA_acyltransferase"/>
</dbReference>
<keyword evidence="3" id="KW-1185">Reference proteome</keyword>
<sequence>MTQPAPTPAPNLAQIARAVTVPTRSGVTLSVRQAFAEDEHALAVFFDAVLPEDRRFRFLAAAGHLDHDRLAPMTHVDHWRTESFLAFDQATGELVASAVLACDAEMETGEVAISVRGDYRGRGVGWGMLNLVAAEGERRGLTRVIAIEDRANHAAIELEKDCGFVAHGVEGDPHIVMLEKTLR</sequence>
<evidence type="ECO:0000313" key="3">
    <source>
        <dbReference type="Proteomes" id="UP001187221"/>
    </source>
</evidence>
<proteinExistence type="predicted"/>
<dbReference type="RefSeq" id="WP_317975860.1">
    <property type="nucleotide sequence ID" value="NZ_BTFW01000001.1"/>
</dbReference>
<dbReference type="Gene3D" id="3.40.630.30">
    <property type="match status" value="1"/>
</dbReference>
<organism evidence="2 3">
    <name type="scientific">Novosphingobium pituita</name>
    <dbReference type="NCBI Taxonomy" id="3056842"/>
    <lineage>
        <taxon>Bacteria</taxon>
        <taxon>Pseudomonadati</taxon>
        <taxon>Pseudomonadota</taxon>
        <taxon>Alphaproteobacteria</taxon>
        <taxon>Sphingomonadales</taxon>
        <taxon>Sphingomonadaceae</taxon>
        <taxon>Novosphingobium</taxon>
    </lineage>
</organism>
<reference evidence="2 3" key="1">
    <citation type="submission" date="2023-06" db="EMBL/GenBank/DDBJ databases">
        <title>Draft genome sequence of Novosphingobium sp. strain IK01.</title>
        <authorList>
            <person name="Hatamoto M."/>
            <person name="Ikarashi T."/>
            <person name="Yamaguchi T."/>
        </authorList>
    </citation>
    <scope>NUCLEOTIDE SEQUENCE [LARGE SCALE GENOMIC DNA]</scope>
    <source>
        <strain evidence="2 3">IK01</strain>
    </source>
</reference>
<feature type="domain" description="N-acetyltransferase" evidence="1">
    <location>
        <begin position="29"/>
        <end position="183"/>
    </location>
</feature>
<comment type="caution">
    <text evidence="2">The sequence shown here is derived from an EMBL/GenBank/DDBJ whole genome shotgun (WGS) entry which is preliminary data.</text>
</comment>
<dbReference type="InterPro" id="IPR000182">
    <property type="entry name" value="GNAT_dom"/>
</dbReference>
<gene>
    <name evidence="2" type="ORF">NUTIK01_30360</name>
</gene>
<dbReference type="Proteomes" id="UP001187221">
    <property type="component" value="Unassembled WGS sequence"/>
</dbReference>
<protein>
    <submittedName>
        <fullName evidence="2">GNAT family N-acetyltransferase</fullName>
    </submittedName>
</protein>
<dbReference type="PROSITE" id="PS51186">
    <property type="entry name" value="GNAT"/>
    <property type="match status" value="1"/>
</dbReference>
<dbReference type="SUPFAM" id="SSF55729">
    <property type="entry name" value="Acyl-CoA N-acyltransferases (Nat)"/>
    <property type="match status" value="1"/>
</dbReference>
<dbReference type="Pfam" id="PF00583">
    <property type="entry name" value="Acetyltransf_1"/>
    <property type="match status" value="1"/>
</dbReference>